<name>A0A829YD38_9GAMM</name>
<keyword evidence="5" id="KW-0378">Hydrolase</keyword>
<keyword evidence="10" id="KW-1185">Reference proteome</keyword>
<dbReference type="PANTHER" id="PTHR12147:SF56">
    <property type="entry name" value="AMINOPEPTIDASE YDR415C-RELATED"/>
    <property type="match status" value="1"/>
</dbReference>
<dbReference type="GO" id="GO:0006508">
    <property type="term" value="P:proteolysis"/>
    <property type="evidence" value="ECO:0007669"/>
    <property type="project" value="UniProtKB-KW"/>
</dbReference>
<evidence type="ECO:0000256" key="4">
    <source>
        <dbReference type="ARBA" id="ARBA00022729"/>
    </source>
</evidence>
<keyword evidence="2" id="KW-0645">Protease</keyword>
<dbReference type="EMBL" id="BLJN01000002">
    <property type="protein sequence ID" value="GFE80552.1"/>
    <property type="molecule type" value="Genomic_DNA"/>
</dbReference>
<dbReference type="Pfam" id="PF04389">
    <property type="entry name" value="Peptidase_M28"/>
    <property type="match status" value="1"/>
</dbReference>
<dbReference type="Proteomes" id="UP000445000">
    <property type="component" value="Unassembled WGS sequence"/>
</dbReference>
<keyword evidence="4 7" id="KW-0732">Signal</keyword>
<dbReference type="Gene3D" id="3.50.30.30">
    <property type="match status" value="1"/>
</dbReference>
<dbReference type="SUPFAM" id="SSF53187">
    <property type="entry name" value="Zn-dependent exopeptidases"/>
    <property type="match status" value="1"/>
</dbReference>
<dbReference type="AlphaFoldDB" id="A0A829YD38"/>
<evidence type="ECO:0000256" key="7">
    <source>
        <dbReference type="SAM" id="SignalP"/>
    </source>
</evidence>
<dbReference type="InterPro" id="IPR007484">
    <property type="entry name" value="Peptidase_M28"/>
</dbReference>
<evidence type="ECO:0000313" key="9">
    <source>
        <dbReference type="EMBL" id="GFE80552.1"/>
    </source>
</evidence>
<dbReference type="InterPro" id="IPR045175">
    <property type="entry name" value="M28_fam"/>
</dbReference>
<dbReference type="CDD" id="cd05660">
    <property type="entry name" value="M28_like_PA"/>
    <property type="match status" value="1"/>
</dbReference>
<sequence length="551" mass="59822">MKTLACLAALIAIASSSAATADFVDPKRLSETVRVLASDEFEGRAPGTAGETKTIKYLVDTFSGLGLEPGGANGSWTQDVPLLRTQVETPRTLQMTVDGKARPLVQSKDIYFSTVRNSSQALIEAAPLVFVGYGVTAPERQWDDYKGVDLRGKVAVYLVNDPDFSAQPGEPVAGKFGSRRMTYYGRWSYKYEEAARRGAIAALIVHDTDGAGYGWSTVIAPGGENYALVHADASKAPPTLKLQGWLEGAAATDLFRSAGLDLAELRRQARRADFKPVPLKGATFTADVPVATVVSTSHNVLAKITGSEHPDETVMMSGHWDAYGLGAPDAQGRKVRPGANDDALGIAGVVELARLFKAGPRPKRTLVFAAWTAEERGLIGSQAYASNPVYPLSKTVANLTLDVLQTAGLSRDVLLVGAGQSDLEDDLARAAKKQDRTITPETLPERGLFYRADHFSLARQGVPVLLLMALSGAPDLREGGRAAGEKWLTDYMRCYHQTCDVWDANWDLRGAAQDAELFHIMASDLANSRRWPQWRTDSEFHAIRERSRNER</sequence>
<dbReference type="GO" id="GO:0004177">
    <property type="term" value="F:aminopeptidase activity"/>
    <property type="evidence" value="ECO:0007669"/>
    <property type="project" value="UniProtKB-KW"/>
</dbReference>
<protein>
    <submittedName>
        <fullName evidence="9">Peptidase</fullName>
    </submittedName>
</protein>
<feature type="chain" id="PRO_5032584846" evidence="7">
    <location>
        <begin position="22"/>
        <end position="551"/>
    </location>
</feature>
<feature type="domain" description="Peptidase M28" evidence="8">
    <location>
        <begin position="299"/>
        <end position="514"/>
    </location>
</feature>
<keyword evidence="1" id="KW-0031">Aminopeptidase</keyword>
<proteinExistence type="predicted"/>
<dbReference type="PANTHER" id="PTHR12147">
    <property type="entry name" value="METALLOPEPTIDASE M28 FAMILY MEMBER"/>
    <property type="match status" value="1"/>
</dbReference>
<evidence type="ECO:0000256" key="5">
    <source>
        <dbReference type="ARBA" id="ARBA00022801"/>
    </source>
</evidence>
<organism evidence="9 10">
    <name type="scientific">Steroidobacter agaridevorans</name>
    <dbReference type="NCBI Taxonomy" id="2695856"/>
    <lineage>
        <taxon>Bacteria</taxon>
        <taxon>Pseudomonadati</taxon>
        <taxon>Pseudomonadota</taxon>
        <taxon>Gammaproteobacteria</taxon>
        <taxon>Steroidobacterales</taxon>
        <taxon>Steroidobacteraceae</taxon>
        <taxon>Steroidobacter</taxon>
    </lineage>
</organism>
<keyword evidence="3" id="KW-0479">Metal-binding</keyword>
<evidence type="ECO:0000259" key="8">
    <source>
        <dbReference type="Pfam" id="PF04389"/>
    </source>
</evidence>
<evidence type="ECO:0000313" key="10">
    <source>
        <dbReference type="Proteomes" id="UP000445000"/>
    </source>
</evidence>
<evidence type="ECO:0000256" key="1">
    <source>
        <dbReference type="ARBA" id="ARBA00022438"/>
    </source>
</evidence>
<reference evidence="10" key="1">
    <citation type="submission" date="2020-01" db="EMBL/GenBank/DDBJ databases">
        <title>'Steroidobacter agaridevorans' sp. nov., agar-degrading bacteria isolated from rhizosphere soils.</title>
        <authorList>
            <person name="Ikenaga M."/>
            <person name="Kataoka M."/>
            <person name="Murouchi A."/>
            <person name="Katsuragi S."/>
            <person name="Sakai M."/>
        </authorList>
    </citation>
    <scope>NUCLEOTIDE SEQUENCE [LARGE SCALE GENOMIC DNA]</scope>
    <source>
        <strain evidence="10">YU21-B</strain>
    </source>
</reference>
<accession>A0A829YD38</accession>
<dbReference type="InterPro" id="IPR046450">
    <property type="entry name" value="PA_dom_sf"/>
</dbReference>
<keyword evidence="6" id="KW-0862">Zinc</keyword>
<dbReference type="GO" id="GO:0008235">
    <property type="term" value="F:metalloexopeptidase activity"/>
    <property type="evidence" value="ECO:0007669"/>
    <property type="project" value="InterPro"/>
</dbReference>
<dbReference type="GO" id="GO:0046872">
    <property type="term" value="F:metal ion binding"/>
    <property type="evidence" value="ECO:0007669"/>
    <property type="project" value="UniProtKB-KW"/>
</dbReference>
<dbReference type="RefSeq" id="WP_161812221.1">
    <property type="nucleotide sequence ID" value="NZ_BLJN01000002.1"/>
</dbReference>
<dbReference type="SUPFAM" id="SSF52025">
    <property type="entry name" value="PA domain"/>
    <property type="match status" value="1"/>
</dbReference>
<gene>
    <name evidence="9" type="ORF">GCM10011487_25520</name>
</gene>
<evidence type="ECO:0000256" key="2">
    <source>
        <dbReference type="ARBA" id="ARBA00022670"/>
    </source>
</evidence>
<evidence type="ECO:0000256" key="3">
    <source>
        <dbReference type="ARBA" id="ARBA00022723"/>
    </source>
</evidence>
<comment type="caution">
    <text evidence="9">The sequence shown here is derived from an EMBL/GenBank/DDBJ whole genome shotgun (WGS) entry which is preliminary data.</text>
</comment>
<evidence type="ECO:0000256" key="6">
    <source>
        <dbReference type="ARBA" id="ARBA00022833"/>
    </source>
</evidence>
<dbReference type="Gene3D" id="3.40.630.10">
    <property type="entry name" value="Zn peptidases"/>
    <property type="match status" value="1"/>
</dbReference>
<feature type="signal peptide" evidence="7">
    <location>
        <begin position="1"/>
        <end position="21"/>
    </location>
</feature>